<dbReference type="SUPFAM" id="SSF46785">
    <property type="entry name" value="Winged helix' DNA-binding domain"/>
    <property type="match status" value="1"/>
</dbReference>
<organism evidence="2 9">
    <name type="scientific">Lacticaseibacillus paracasei</name>
    <name type="common">Lactobacillus paracasei</name>
    <dbReference type="NCBI Taxonomy" id="1597"/>
    <lineage>
        <taxon>Bacteria</taxon>
        <taxon>Bacillati</taxon>
        <taxon>Bacillota</taxon>
        <taxon>Bacilli</taxon>
        <taxon>Lactobacillales</taxon>
        <taxon>Lactobacillaceae</taxon>
        <taxon>Lacticaseibacillus</taxon>
    </lineage>
</organism>
<dbReference type="PANTHER" id="PTHR34293">
    <property type="entry name" value="HTH-TYPE TRANSCRIPTIONAL REGULATOR TRMBL2"/>
    <property type="match status" value="1"/>
</dbReference>
<reference evidence="5 8" key="3">
    <citation type="submission" date="2020-03" db="EMBL/GenBank/DDBJ databases">
        <title>Complete genome sequence of Lactobacillus paracasei strain NFFJ04, isolated from animal feed.</title>
        <authorList>
            <person name="Jung J.Y."/>
        </authorList>
    </citation>
    <scope>NUCLEOTIDE SEQUENCE [LARGE SCALE GENOMIC DNA]</scope>
    <source>
        <strain evidence="5 8">NFFJ04</strain>
    </source>
</reference>
<dbReference type="Proteomes" id="UP001231451">
    <property type="component" value="Unassembled WGS sequence"/>
</dbReference>
<evidence type="ECO:0000259" key="1">
    <source>
        <dbReference type="Pfam" id="PF01978"/>
    </source>
</evidence>
<gene>
    <name evidence="4" type="ORF">ACX51_11410</name>
    <name evidence="3" type="ORF">C0Q90_15015</name>
    <name evidence="5" type="ORF">HCJ88_00300</name>
    <name evidence="2" type="ORF">QUF16_08800</name>
</gene>
<dbReference type="InterPro" id="IPR036388">
    <property type="entry name" value="WH-like_DNA-bd_sf"/>
</dbReference>
<reference evidence="3 6" key="2">
    <citation type="journal article" date="2018" name="Genome Announc.">
        <title>Draft Genome Sequence of Lactobacillus paracasei DUP 13076, Which Exhibits Potent Antipathogenic Effects against Salmonella enterica Serovars Enteritidis, Typhimurium, and Heidelberg.</title>
        <authorList>
            <person name="Muyyarikkandy M.S."/>
            <person name="Alqahtani F.H."/>
            <person name="Mandoiu I."/>
            <person name="Amalaradjou M.A."/>
        </authorList>
    </citation>
    <scope>NUCLEOTIDE SEQUENCE [LARGE SCALE GENOMIC DNA]</scope>
    <source>
        <strain evidence="3 6">DUP 13076</strain>
    </source>
</reference>
<evidence type="ECO:0000313" key="4">
    <source>
        <dbReference type="EMBL" id="POE41290.1"/>
    </source>
</evidence>
<dbReference type="InterPro" id="IPR036390">
    <property type="entry name" value="WH_DNA-bd_sf"/>
</dbReference>
<dbReference type="RefSeq" id="WP_003563255.1">
    <property type="nucleotide sequence ID" value="NC_010999.1"/>
</dbReference>
<dbReference type="EMBL" id="JAUCBG010000010">
    <property type="protein sequence ID" value="MDM7454448.1"/>
    <property type="molecule type" value="Genomic_DNA"/>
</dbReference>
<evidence type="ECO:0000313" key="8">
    <source>
        <dbReference type="Proteomes" id="UP000593972"/>
    </source>
</evidence>
<evidence type="ECO:0000313" key="3">
    <source>
        <dbReference type="EMBL" id="PLC45031.1"/>
    </source>
</evidence>
<accession>K0N7Y7</accession>
<accession>A0A0K1MQE9</accession>
<evidence type="ECO:0000313" key="7">
    <source>
        <dbReference type="Proteomes" id="UP000237433"/>
    </source>
</evidence>
<dbReference type="EMBL" id="PKQJ01000030">
    <property type="protein sequence ID" value="PLC45031.1"/>
    <property type="molecule type" value="Genomic_DNA"/>
</dbReference>
<accession>S4ZIK4</accession>
<dbReference type="EMBL" id="LGIY01000020">
    <property type="protein sequence ID" value="POE41290.1"/>
    <property type="molecule type" value="Genomic_DNA"/>
</dbReference>
<evidence type="ECO:0000313" key="6">
    <source>
        <dbReference type="Proteomes" id="UP000234512"/>
    </source>
</evidence>
<dbReference type="GeneID" id="57089099"/>
<dbReference type="PANTHER" id="PTHR34293:SF1">
    <property type="entry name" value="HTH-TYPE TRANSCRIPTIONAL REGULATOR TRMBL2"/>
    <property type="match status" value="1"/>
</dbReference>
<dbReference type="Gene3D" id="1.10.10.10">
    <property type="entry name" value="Winged helix-like DNA-binding domain superfamily/Winged helix DNA-binding domain"/>
    <property type="match status" value="1"/>
</dbReference>
<evidence type="ECO:0000313" key="2">
    <source>
        <dbReference type="EMBL" id="MDM7454448.1"/>
    </source>
</evidence>
<dbReference type="AlphaFoldDB" id="A0A0K1MQE9"/>
<accession>A0A0E2MGI0</accession>
<name>A0A0K1MQE9_LACPA</name>
<evidence type="ECO:0000313" key="9">
    <source>
        <dbReference type="Proteomes" id="UP001231451"/>
    </source>
</evidence>
<accession>A0A125U6U8</accession>
<dbReference type="Proteomes" id="UP000593972">
    <property type="component" value="Chromosome"/>
</dbReference>
<dbReference type="KEGG" id="lcs:LCBD_0353"/>
<dbReference type="EMBL" id="CP050500">
    <property type="protein sequence ID" value="QOP54362.1"/>
    <property type="molecule type" value="Genomic_DNA"/>
</dbReference>
<sequence>MDPELTDLFKQFHFSKYESQCYVTMLQLPASTGYEIAKRSGIPRSKIYEVLNRMTERGIVLASKSDPTYYNVISADELVTTLGHQASAQLARIKTRLANVETKQDGELIYSIPNRKQTQDKLSDLLAHCEKSLYLQIWKEDISSDILGELTRLSKILDHFVVILFSNRHDYHMPFTRVYPHWFERDKLLDFGGRWVNAVIDGAEVLYGTFGDEGDDVIYTRNHSFVFIAQEYVIHDAYDLRTLETLDAAAKKAFGPDLEGVRDIYMMDRKGKNAHD</sequence>
<dbReference type="InterPro" id="IPR051797">
    <property type="entry name" value="TrmB-like"/>
</dbReference>
<dbReference type="KEGG" id="lcl:LOCK919_0372"/>
<reference evidence="4 7" key="1">
    <citation type="journal article" date="2015" name="J. Am. Soc. Brew. Chem.">
        <title>Dissolved carbon dioxide selects for lactic acid bacteria able to grow in and spoil packaged beer.</title>
        <authorList>
            <person name="Bergsveinson J."/>
            <person name="Redekop A."/>
            <person name="Zoerb S."/>
            <person name="Ziola B."/>
        </authorList>
    </citation>
    <scope>NUCLEOTIDE SEQUENCE [LARGE SCALE GENOMIC DNA]</scope>
    <source>
        <strain evidence="4 7">CCC B1205</strain>
    </source>
</reference>
<proteinExistence type="predicted"/>
<dbReference type="KEGG" id="lce:LC2W_0347"/>
<reference evidence="2" key="4">
    <citation type="submission" date="2023-06" db="EMBL/GenBank/DDBJ databases">
        <title>Draft Genome Sequences of lactic acid bacteria strains isolated from fermented milk products.</title>
        <authorList>
            <person name="Elcheninov A.G."/>
            <person name="Klyukina A."/>
            <person name="Zayulina K.S."/>
            <person name="Gavirova L.A."/>
            <person name="Shcherbakova P.A."/>
            <person name="Shestakov A.I."/>
            <person name="Kublanov I.V."/>
            <person name="Kochetkova T.V."/>
        </authorList>
    </citation>
    <scope>NUCLEOTIDE SEQUENCE</scope>
    <source>
        <strain evidence="2">TOM.1374</strain>
    </source>
</reference>
<dbReference type="Proteomes" id="UP000237433">
    <property type="component" value="Unassembled WGS sequence"/>
</dbReference>
<dbReference type="OrthoDB" id="1493540at2"/>
<protein>
    <submittedName>
        <fullName evidence="2">Helix-turn-helix domain-containing protein</fullName>
    </submittedName>
    <submittedName>
        <fullName evidence="3">Transcriptional regulator</fullName>
    </submittedName>
</protein>
<feature type="domain" description="Transcription regulator TrmB N-terminal" evidence="1">
    <location>
        <begin position="10"/>
        <end position="75"/>
    </location>
</feature>
<dbReference type="Proteomes" id="UP000234512">
    <property type="component" value="Unassembled WGS sequence"/>
</dbReference>
<dbReference type="InterPro" id="IPR002831">
    <property type="entry name" value="Tscrpt_reg_TrmB_N"/>
</dbReference>
<evidence type="ECO:0000313" key="5">
    <source>
        <dbReference type="EMBL" id="QOP54362.1"/>
    </source>
</evidence>
<dbReference type="Pfam" id="PF01978">
    <property type="entry name" value="TrmB"/>
    <property type="match status" value="1"/>
</dbReference>